<comment type="caution">
    <text evidence="9">The sequence shown here is derived from an EMBL/GenBank/DDBJ whole genome shotgun (WGS) entry which is preliminary data.</text>
</comment>
<reference evidence="9 10" key="1">
    <citation type="submission" date="2015-12" db="EMBL/GenBank/DDBJ databases">
        <title>Haloprofundus marisrubri gen. nov., sp. nov., an extremely halophilic archaeon isolated from the Discovery deep brine-seawater interface in the Red Sea.</title>
        <authorList>
            <person name="Zhang G."/>
            <person name="Stingl U."/>
            <person name="Rashid M."/>
        </authorList>
    </citation>
    <scope>NUCLEOTIDE SEQUENCE [LARGE SCALE GENOMIC DNA]</scope>
    <source>
        <strain evidence="9 10">SB9</strain>
    </source>
</reference>
<feature type="binding site" evidence="8">
    <location>
        <position position="66"/>
    </location>
    <ligand>
        <name>Zn(2+)</name>
        <dbReference type="ChEBI" id="CHEBI:29105"/>
        <label>1</label>
    </ligand>
</feature>
<dbReference type="Gene3D" id="2.40.30.40">
    <property type="entry name" value="Peptidase M42, domain 2"/>
    <property type="match status" value="1"/>
</dbReference>
<keyword evidence="2" id="KW-0031">Aminopeptidase</keyword>
<proteinExistence type="inferred from homology"/>
<accession>A0A0W1R699</accession>
<dbReference type="Gene3D" id="3.40.630.10">
    <property type="entry name" value="Zn peptidases"/>
    <property type="match status" value="1"/>
</dbReference>
<evidence type="ECO:0000313" key="9">
    <source>
        <dbReference type="EMBL" id="KTG08637.1"/>
    </source>
</evidence>
<dbReference type="SUPFAM" id="SSF101821">
    <property type="entry name" value="Aminopeptidase/glucanase lid domain"/>
    <property type="match status" value="1"/>
</dbReference>
<dbReference type="GO" id="GO:0046872">
    <property type="term" value="F:metal ion binding"/>
    <property type="evidence" value="ECO:0007669"/>
    <property type="project" value="UniProtKB-UniRule"/>
</dbReference>
<feature type="active site" description="Proton acceptor" evidence="7">
    <location>
        <position position="207"/>
    </location>
</feature>
<protein>
    <submittedName>
        <fullName evidence="9">Endoglucanase</fullName>
    </submittedName>
</protein>
<comment type="similarity">
    <text evidence="1 6">Belongs to the peptidase M42 family.</text>
</comment>
<sequence length="352" mass="37414">MDASQREFLDDLLTTPSPSGYETRGQRVWVDYVREFADDVRTDAYGNAVAVHDGSGDGPELAFAGHADEIGYIVRRIDDDGFVRIGSIGGADRTVSKGQHVTIHADEPVAGVVGQTAIHLREDDDEFENIEEQHVDVGAASRDEAESLVEVGDPVTVSSTLEDLYGTRVAARGMDNRVGTWCAAEGLRLAVEADVDATVYAVSTVQEEVGLRGARMVGFDLAPDAVVAVDVGHATDSPDVKSEHRNGVSLGGGPVVSRGSTNHPVLVDFARRTAEEADIEVQLEATGSATGTDADAFFTQRGGVPSLNVSVPNRYMHTPVEVVDTDDLEDIAALFGAMAERVGDVESFSVDI</sequence>
<dbReference type="EMBL" id="LOPU01000030">
    <property type="protein sequence ID" value="KTG08637.1"/>
    <property type="molecule type" value="Genomic_DNA"/>
</dbReference>
<feature type="binding site" evidence="8">
    <location>
        <position position="230"/>
    </location>
    <ligand>
        <name>Zn(2+)</name>
        <dbReference type="ChEBI" id="CHEBI:29105"/>
        <label>1</label>
    </ligand>
</feature>
<dbReference type="InterPro" id="IPR023367">
    <property type="entry name" value="Peptidase_M42_dom2"/>
</dbReference>
<evidence type="ECO:0000256" key="4">
    <source>
        <dbReference type="ARBA" id="ARBA00022723"/>
    </source>
</evidence>
<dbReference type="STRING" id="1514971.AUR64_18400"/>
<dbReference type="InterPro" id="IPR008007">
    <property type="entry name" value="Peptidase_M42"/>
</dbReference>
<dbReference type="Proteomes" id="UP000054387">
    <property type="component" value="Unassembled WGS sequence"/>
</dbReference>
<evidence type="ECO:0000256" key="3">
    <source>
        <dbReference type="ARBA" id="ARBA00022670"/>
    </source>
</evidence>
<evidence type="ECO:0000256" key="8">
    <source>
        <dbReference type="PIRSR" id="PIRSR001123-2"/>
    </source>
</evidence>
<feature type="binding site" evidence="8">
    <location>
        <position position="208"/>
    </location>
    <ligand>
        <name>Zn(2+)</name>
        <dbReference type="ChEBI" id="CHEBI:29105"/>
        <label>2</label>
    </ligand>
</feature>
<feature type="binding site" evidence="8">
    <location>
        <position position="175"/>
    </location>
    <ligand>
        <name>Zn(2+)</name>
        <dbReference type="ChEBI" id="CHEBI:29105"/>
        <label>1</label>
    </ligand>
</feature>
<keyword evidence="4 8" id="KW-0479">Metal-binding</keyword>
<feature type="binding site" evidence="8">
    <location>
        <position position="175"/>
    </location>
    <ligand>
        <name>Zn(2+)</name>
        <dbReference type="ChEBI" id="CHEBI:29105"/>
        <label>2</label>
    </ligand>
</feature>
<keyword evidence="3" id="KW-0645">Protease</keyword>
<dbReference type="Pfam" id="PF05343">
    <property type="entry name" value="Peptidase_M42"/>
    <property type="match status" value="1"/>
</dbReference>
<evidence type="ECO:0000256" key="7">
    <source>
        <dbReference type="PIRSR" id="PIRSR001123-1"/>
    </source>
</evidence>
<organism evidence="9 10">
    <name type="scientific">Haloprofundus marisrubri</name>
    <dbReference type="NCBI Taxonomy" id="1514971"/>
    <lineage>
        <taxon>Archaea</taxon>
        <taxon>Methanobacteriati</taxon>
        <taxon>Methanobacteriota</taxon>
        <taxon>Stenosarchaea group</taxon>
        <taxon>Halobacteria</taxon>
        <taxon>Halobacteriales</taxon>
        <taxon>Haloferacaceae</taxon>
        <taxon>Haloprofundus</taxon>
    </lineage>
</organism>
<evidence type="ECO:0000256" key="1">
    <source>
        <dbReference type="ARBA" id="ARBA00006272"/>
    </source>
</evidence>
<dbReference type="PIRSF" id="PIRSF001123">
    <property type="entry name" value="PepA_GA"/>
    <property type="match status" value="1"/>
</dbReference>
<dbReference type="AlphaFoldDB" id="A0A0W1R699"/>
<feature type="binding site" evidence="8">
    <location>
        <position position="317"/>
    </location>
    <ligand>
        <name>Zn(2+)</name>
        <dbReference type="ChEBI" id="CHEBI:29105"/>
        <label>2</label>
    </ligand>
</feature>
<keyword evidence="10" id="KW-1185">Reference proteome</keyword>
<dbReference type="PANTHER" id="PTHR32481">
    <property type="entry name" value="AMINOPEPTIDASE"/>
    <property type="match status" value="1"/>
</dbReference>
<dbReference type="RefSeq" id="WP_058582921.1">
    <property type="nucleotide sequence ID" value="NZ_LOPU01000030.1"/>
</dbReference>
<evidence type="ECO:0000256" key="6">
    <source>
        <dbReference type="PIRNR" id="PIRNR001123"/>
    </source>
</evidence>
<evidence type="ECO:0000313" key="10">
    <source>
        <dbReference type="Proteomes" id="UP000054387"/>
    </source>
</evidence>
<keyword evidence="5" id="KW-0378">Hydrolase</keyword>
<evidence type="ECO:0000256" key="2">
    <source>
        <dbReference type="ARBA" id="ARBA00022438"/>
    </source>
</evidence>
<dbReference type="GO" id="GO:0004177">
    <property type="term" value="F:aminopeptidase activity"/>
    <property type="evidence" value="ECO:0007669"/>
    <property type="project" value="UniProtKB-UniRule"/>
</dbReference>
<dbReference type="GO" id="GO:0006508">
    <property type="term" value="P:proteolysis"/>
    <property type="evidence" value="ECO:0007669"/>
    <property type="project" value="UniProtKB-KW"/>
</dbReference>
<name>A0A0W1R699_9EURY</name>
<dbReference type="PANTHER" id="PTHR32481:SF0">
    <property type="entry name" value="AMINOPEPTIDASE YPDE-RELATED"/>
    <property type="match status" value="1"/>
</dbReference>
<gene>
    <name evidence="9" type="ORF">AUR64_18400</name>
</gene>
<dbReference type="OrthoDB" id="30642at2157"/>
<evidence type="ECO:0000256" key="5">
    <source>
        <dbReference type="ARBA" id="ARBA00022801"/>
    </source>
</evidence>
<dbReference type="InterPro" id="IPR051464">
    <property type="entry name" value="Peptidase_M42_aminopept"/>
</dbReference>
<dbReference type="SUPFAM" id="SSF53187">
    <property type="entry name" value="Zn-dependent exopeptidases"/>
    <property type="match status" value="1"/>
</dbReference>
<comment type="cofactor">
    <cofactor evidence="8">
        <name>a divalent metal cation</name>
        <dbReference type="ChEBI" id="CHEBI:60240"/>
    </cofactor>
    <text evidence="8">Binds 2 divalent metal cations per subunit.</text>
</comment>